<dbReference type="InterPro" id="IPR010985">
    <property type="entry name" value="Ribbon_hlx_hlx"/>
</dbReference>
<dbReference type="SUPFAM" id="SSF47598">
    <property type="entry name" value="Ribbon-helix-helix"/>
    <property type="match status" value="1"/>
</dbReference>
<reference evidence="1 2" key="1">
    <citation type="submission" date="2020-06" db="EMBL/GenBank/DDBJ databases">
        <title>High-quality draft genome of sulfate reducer Desulfobacter latus type strain AcrS2 isolated from marine sediment.</title>
        <authorList>
            <person name="Hoppe M."/>
            <person name="Larsen C.K."/>
            <person name="Marshall I.P.G."/>
            <person name="Schramm A."/>
            <person name="Marietou A.G."/>
        </authorList>
    </citation>
    <scope>NUCLEOTIDE SEQUENCE [LARGE SCALE GENOMIC DNA]</scope>
    <source>
        <strain evidence="1 2">AcRS2</strain>
    </source>
</reference>
<keyword evidence="2" id="KW-1185">Reference proteome</keyword>
<dbReference type="GO" id="GO:0006355">
    <property type="term" value="P:regulation of DNA-templated transcription"/>
    <property type="evidence" value="ECO:0007669"/>
    <property type="project" value="InterPro"/>
</dbReference>
<accession>A0A850T5Z0</accession>
<dbReference type="Proteomes" id="UP000553343">
    <property type="component" value="Unassembled WGS sequence"/>
</dbReference>
<evidence type="ECO:0000313" key="2">
    <source>
        <dbReference type="Proteomes" id="UP000553343"/>
    </source>
</evidence>
<proteinExistence type="predicted"/>
<dbReference type="AlphaFoldDB" id="A0A850T5Z0"/>
<dbReference type="RefSeq" id="WP_178367965.1">
    <property type="nucleotide sequence ID" value="NZ_JACADJ010000081.1"/>
</dbReference>
<organism evidence="1 2">
    <name type="scientific">Desulfobacter latus</name>
    <dbReference type="NCBI Taxonomy" id="2292"/>
    <lineage>
        <taxon>Bacteria</taxon>
        <taxon>Pseudomonadati</taxon>
        <taxon>Thermodesulfobacteriota</taxon>
        <taxon>Desulfobacteria</taxon>
        <taxon>Desulfobacterales</taxon>
        <taxon>Desulfobacteraceae</taxon>
        <taxon>Desulfobacter</taxon>
    </lineage>
</organism>
<name>A0A850T5Z0_9BACT</name>
<gene>
    <name evidence="1" type="ORF">HXW94_16230</name>
</gene>
<evidence type="ECO:0000313" key="1">
    <source>
        <dbReference type="EMBL" id="NWH06511.1"/>
    </source>
</evidence>
<protein>
    <submittedName>
        <fullName evidence="1">CopG family transcriptional regulator</fullName>
    </submittedName>
</protein>
<comment type="caution">
    <text evidence="1">The sequence shown here is derived from an EMBL/GenBank/DDBJ whole genome shotgun (WGS) entry which is preliminary data.</text>
</comment>
<dbReference type="EMBL" id="JACADJ010000081">
    <property type="protein sequence ID" value="NWH06511.1"/>
    <property type="molecule type" value="Genomic_DNA"/>
</dbReference>
<sequence length="80" mass="9317">MITLRLDPRLEQQLNYTAKNLGLTKSELIRKSLVDYFKKIETKSAWESGQDLFGKYSSGRNDLASNRKELLKNKLQAKRK</sequence>